<reference evidence="9 10" key="1">
    <citation type="journal article" date="2024" name="G3 (Bethesda)">
        <title>Genome assembly of Hibiscus sabdariffa L. provides insights into metabolisms of medicinal natural products.</title>
        <authorList>
            <person name="Kim T."/>
        </authorList>
    </citation>
    <scope>NUCLEOTIDE SEQUENCE [LARGE SCALE GENOMIC DNA]</scope>
    <source>
        <strain evidence="9">TK-2024</strain>
        <tissue evidence="9">Old leaves</tissue>
    </source>
</reference>
<evidence type="ECO:0000256" key="6">
    <source>
        <dbReference type="SAM" id="MobiDB-lite"/>
    </source>
</evidence>
<dbReference type="Gene3D" id="2.40.330.10">
    <property type="entry name" value="DNA-binding pseudobarrel domain"/>
    <property type="match status" value="4"/>
</dbReference>
<feature type="region of interest" description="Disordered" evidence="6">
    <location>
        <begin position="526"/>
        <end position="547"/>
    </location>
</feature>
<evidence type="ECO:0000256" key="7">
    <source>
        <dbReference type="SAM" id="Phobius"/>
    </source>
</evidence>
<feature type="domain" description="TF-B3" evidence="8">
    <location>
        <begin position="553"/>
        <end position="649"/>
    </location>
</feature>
<keyword evidence="7" id="KW-0472">Membrane</keyword>
<dbReference type="InterPro" id="IPR044837">
    <property type="entry name" value="REM16-like"/>
</dbReference>
<dbReference type="SMART" id="SM01019">
    <property type="entry name" value="B3"/>
    <property type="match status" value="4"/>
</dbReference>
<proteinExistence type="predicted"/>
<evidence type="ECO:0000256" key="3">
    <source>
        <dbReference type="ARBA" id="ARBA00023125"/>
    </source>
</evidence>
<dbReference type="InterPro" id="IPR015300">
    <property type="entry name" value="DNA-bd_pseudobarrel_sf"/>
</dbReference>
<evidence type="ECO:0000313" key="10">
    <source>
        <dbReference type="Proteomes" id="UP001472677"/>
    </source>
</evidence>
<keyword evidence="4" id="KW-0804">Transcription</keyword>
<keyword evidence="3" id="KW-0238">DNA-binding</keyword>
<feature type="region of interest" description="Disordered" evidence="6">
    <location>
        <begin position="158"/>
        <end position="219"/>
    </location>
</feature>
<evidence type="ECO:0000256" key="4">
    <source>
        <dbReference type="ARBA" id="ARBA00023163"/>
    </source>
</evidence>
<protein>
    <recommendedName>
        <fullName evidence="8">TF-B3 domain-containing protein</fullName>
    </recommendedName>
</protein>
<dbReference type="PROSITE" id="PS50863">
    <property type="entry name" value="B3"/>
    <property type="match status" value="4"/>
</dbReference>
<name>A0ABR2AMW8_9ROSI</name>
<keyword evidence="10" id="KW-1185">Reference proteome</keyword>
<evidence type="ECO:0000256" key="5">
    <source>
        <dbReference type="ARBA" id="ARBA00023242"/>
    </source>
</evidence>
<dbReference type="PANTHER" id="PTHR31391">
    <property type="entry name" value="B3 DOMAIN-CONTAINING PROTEIN OS11G0197600-RELATED"/>
    <property type="match status" value="1"/>
</dbReference>
<dbReference type="PANTHER" id="PTHR31391:SF106">
    <property type="entry name" value="B3 DOMAIN-CONTAINING PROTEIN OS01G0723500"/>
    <property type="match status" value="1"/>
</dbReference>
<feature type="domain" description="TF-B3" evidence="8">
    <location>
        <begin position="414"/>
        <end position="516"/>
    </location>
</feature>
<organism evidence="9 10">
    <name type="scientific">Hibiscus sabdariffa</name>
    <name type="common">roselle</name>
    <dbReference type="NCBI Taxonomy" id="183260"/>
    <lineage>
        <taxon>Eukaryota</taxon>
        <taxon>Viridiplantae</taxon>
        <taxon>Streptophyta</taxon>
        <taxon>Embryophyta</taxon>
        <taxon>Tracheophyta</taxon>
        <taxon>Spermatophyta</taxon>
        <taxon>Magnoliopsida</taxon>
        <taxon>eudicotyledons</taxon>
        <taxon>Gunneridae</taxon>
        <taxon>Pentapetalae</taxon>
        <taxon>rosids</taxon>
        <taxon>malvids</taxon>
        <taxon>Malvales</taxon>
        <taxon>Malvaceae</taxon>
        <taxon>Malvoideae</taxon>
        <taxon>Hibiscus</taxon>
    </lineage>
</organism>
<evidence type="ECO:0000259" key="8">
    <source>
        <dbReference type="PROSITE" id="PS50863"/>
    </source>
</evidence>
<gene>
    <name evidence="9" type="ORF">V6N12_073643</name>
</gene>
<keyword evidence="2" id="KW-0805">Transcription regulation</keyword>
<feature type="domain" description="TF-B3" evidence="8">
    <location>
        <begin position="53"/>
        <end position="146"/>
    </location>
</feature>
<keyword evidence="5" id="KW-0539">Nucleus</keyword>
<accession>A0ABR2AMW8</accession>
<feature type="domain" description="TF-B3" evidence="8">
    <location>
        <begin position="251"/>
        <end position="350"/>
    </location>
</feature>
<feature type="transmembrane region" description="Helical" evidence="7">
    <location>
        <begin position="43"/>
        <end position="66"/>
    </location>
</feature>
<sequence length="650" mass="73831">MASHLGGHHFFKVVLEDATRSGKLVSLRVFFLKDMFFLSSMRIWIVTICSLSLMLLLMPAVLSILVKQGIPAAFARDYGNYLSNPVFVKVPNGEIWELELVKCDGKMWFRNGWLNFAEHYSVEPGHFLVFRYEGGCQFHVIICDRTATEIEYPDVKHEVKTEESEGDEPVNIINGISDGPREKPGMQCPRPHKTMRPNVPKFEPMPAGSSAGAGETRPNTVCRMKSDEKYMALQRVRSAFKSTNPFFLVFMQPSYVGPNTKRGGSMGIPKEFSRLYLKDRGNVVLCDSNGKTWATEYMSTIGSNGRAYVKLCNGWDVFVGDKNIQVGDVCAFELINRKEISFEVFVFEGRKSYFHGSEAFTDIPRPAKSETGTLSFTHRQFQQPLEASETASGSTLIACEAALQKALAFTSENPYFVVVLRASYVYNSLCIPHHFSRKHFESTAVDIDINLCLPNGKSWPAKYHQRSNIRSPNGRICNGWRAFVDDNNLQVGDVCVLEMTNHDTKISFKVHIFQAIADANCHRSKGFSQKPSCSTPESPKVDREMASTSRSPLFKRVVLPLHLKEKRLDIPYAFVEQCLKPDMEMVRLKVEDRWWPVKITSNRQRRQAKFTRGWIEFARDNTLRQGDVCVYELDTVVHDLLKVSISRSCH</sequence>
<keyword evidence="7" id="KW-1133">Transmembrane helix</keyword>
<evidence type="ECO:0000256" key="1">
    <source>
        <dbReference type="ARBA" id="ARBA00004123"/>
    </source>
</evidence>
<evidence type="ECO:0000256" key="2">
    <source>
        <dbReference type="ARBA" id="ARBA00023015"/>
    </source>
</evidence>
<comment type="subcellular location">
    <subcellularLocation>
        <location evidence="1">Nucleus</location>
    </subcellularLocation>
</comment>
<dbReference type="CDD" id="cd10017">
    <property type="entry name" value="B3_DNA"/>
    <property type="match status" value="4"/>
</dbReference>
<dbReference type="Pfam" id="PF02362">
    <property type="entry name" value="B3"/>
    <property type="match status" value="4"/>
</dbReference>
<dbReference type="Proteomes" id="UP001472677">
    <property type="component" value="Unassembled WGS sequence"/>
</dbReference>
<keyword evidence="7" id="KW-0812">Transmembrane</keyword>
<evidence type="ECO:0000313" key="9">
    <source>
        <dbReference type="EMBL" id="KAK8495020.1"/>
    </source>
</evidence>
<dbReference type="EMBL" id="JBBPBM010000469">
    <property type="protein sequence ID" value="KAK8495020.1"/>
    <property type="molecule type" value="Genomic_DNA"/>
</dbReference>
<dbReference type="InterPro" id="IPR003340">
    <property type="entry name" value="B3_DNA-bd"/>
</dbReference>
<comment type="caution">
    <text evidence="9">The sequence shown here is derived from an EMBL/GenBank/DDBJ whole genome shotgun (WGS) entry which is preliminary data.</text>
</comment>
<feature type="compositionally biased region" description="Polar residues" evidence="6">
    <location>
        <begin position="526"/>
        <end position="537"/>
    </location>
</feature>
<dbReference type="SUPFAM" id="SSF101936">
    <property type="entry name" value="DNA-binding pseudobarrel domain"/>
    <property type="match status" value="4"/>
</dbReference>